<evidence type="ECO:0000313" key="7">
    <source>
        <dbReference type="Proteomes" id="UP000709295"/>
    </source>
</evidence>
<dbReference type="InterPro" id="IPR000210">
    <property type="entry name" value="BTB/POZ_dom"/>
</dbReference>
<gene>
    <name evidence="6" type="ORF">JG688_00002479</name>
</gene>
<dbReference type="GO" id="GO:0005576">
    <property type="term" value="C:extracellular region"/>
    <property type="evidence" value="ECO:0007669"/>
    <property type="project" value="TreeGrafter"/>
</dbReference>
<feature type="domain" description="Kazal-like" evidence="5">
    <location>
        <begin position="70"/>
        <end position="123"/>
    </location>
</feature>
<feature type="domain" description="Kazal-like" evidence="5">
    <location>
        <begin position="8"/>
        <end position="61"/>
    </location>
</feature>
<dbReference type="CDD" id="cd00104">
    <property type="entry name" value="KAZAL_FS"/>
    <property type="match status" value="3"/>
</dbReference>
<evidence type="ECO:0000259" key="5">
    <source>
        <dbReference type="PROSITE" id="PS51465"/>
    </source>
</evidence>
<feature type="region of interest" description="Disordered" evidence="4">
    <location>
        <begin position="195"/>
        <end position="219"/>
    </location>
</feature>
<evidence type="ECO:0000313" key="6">
    <source>
        <dbReference type="EMBL" id="KAG6975353.1"/>
    </source>
</evidence>
<dbReference type="Pfam" id="PF00050">
    <property type="entry name" value="Kazal_1"/>
    <property type="match status" value="1"/>
</dbReference>
<dbReference type="InterPro" id="IPR050653">
    <property type="entry name" value="Prot_Inhib_GrowthFact_Antg"/>
</dbReference>
<keyword evidence="1" id="KW-0646">Protease inhibitor</keyword>
<accession>A0A8J5J0Q9</accession>
<dbReference type="AlphaFoldDB" id="A0A8J5J0Q9"/>
<proteinExistence type="predicted"/>
<dbReference type="SMART" id="SM00280">
    <property type="entry name" value="KAZAL"/>
    <property type="match status" value="3"/>
</dbReference>
<reference evidence="6" key="1">
    <citation type="submission" date="2021-01" db="EMBL/GenBank/DDBJ databases">
        <title>Phytophthora aleatoria, a newly-described species from Pinus radiata is distinct from Phytophthora cactorum isolates based on comparative genomics.</title>
        <authorList>
            <person name="Mcdougal R."/>
            <person name="Panda P."/>
            <person name="Williams N."/>
            <person name="Studholme D.J."/>
        </authorList>
    </citation>
    <scope>NUCLEOTIDE SEQUENCE</scope>
    <source>
        <strain evidence="6">NZFS 4037</strain>
    </source>
</reference>
<dbReference type="Proteomes" id="UP000709295">
    <property type="component" value="Unassembled WGS sequence"/>
</dbReference>
<evidence type="ECO:0000256" key="4">
    <source>
        <dbReference type="SAM" id="MobiDB-lite"/>
    </source>
</evidence>
<sequence>MAALTSSGSSSSSCDFACLAIFDPVCASNGETFSNSCAFNQTKCTSGDDTLEIVSHGACNSGNGSGSSESGSDASCLQEFACLDVYTPVCGSDGQTYSNECFLRRAQCSNPSVTMLSDGECSSSTATDGGDTVGFASSTSGSGICAESVCTKEFRPLCGSDGVTYGNECLFRNTQCVNSSLSLAFEGECTASSASSASISGPGPAVGSDAESASSETGTANISRKSFTLISPRKGSAWAPDSTEALFDDGVSDDHSRERWKRALQTQEEEQALLHSTVVASKRQHLELQYERVAKQRAFIRREKRKLLLQHALLASERERFEASRSSDWFCLASFPAASDRRVTVDVGGQLFELSAAVAFKDSASLLAAFVQDDSPLSAAESGCFRVDRDWRLFRHILRFLRDGILPSDPKLLRDLYVESEFWRFESLLKAIETKNLELWKLNQNAKATAKESDAREWWLDPPSWWGIGGSSKGREKKPKATMLNTFKKSAMAKPKTKKEDDDEREAWWKDSKYKGTDFMDILARDKLVQDDARTARSPLVTSHTWAASMTPRK</sequence>
<feature type="domain" description="Kazal-like" evidence="5">
    <location>
        <begin position="139"/>
        <end position="191"/>
    </location>
</feature>
<comment type="caution">
    <text evidence="6">The sequence shown here is derived from an EMBL/GenBank/DDBJ whole genome shotgun (WGS) entry which is preliminary data.</text>
</comment>
<evidence type="ECO:0000256" key="1">
    <source>
        <dbReference type="ARBA" id="ARBA00022690"/>
    </source>
</evidence>
<keyword evidence="2" id="KW-0722">Serine protease inhibitor</keyword>
<dbReference type="InterPro" id="IPR002350">
    <property type="entry name" value="Kazal_dom"/>
</dbReference>
<dbReference type="GO" id="GO:0051260">
    <property type="term" value="P:protein homooligomerization"/>
    <property type="evidence" value="ECO:0007669"/>
    <property type="project" value="InterPro"/>
</dbReference>
<protein>
    <recommendedName>
        <fullName evidence="5">Kazal-like domain-containing protein</fullName>
    </recommendedName>
</protein>
<evidence type="ECO:0000256" key="2">
    <source>
        <dbReference type="ARBA" id="ARBA00022900"/>
    </source>
</evidence>
<evidence type="ECO:0000256" key="3">
    <source>
        <dbReference type="ARBA" id="ARBA00023157"/>
    </source>
</evidence>
<feature type="region of interest" description="Disordered" evidence="4">
    <location>
        <begin position="535"/>
        <end position="554"/>
    </location>
</feature>
<dbReference type="Pfam" id="PF02214">
    <property type="entry name" value="BTB_2"/>
    <property type="match status" value="1"/>
</dbReference>
<dbReference type="PANTHER" id="PTHR10913:SF45">
    <property type="entry name" value="FOLLISTATIN, ISOFORM A-RELATED"/>
    <property type="match status" value="1"/>
</dbReference>
<keyword evidence="3" id="KW-1015">Disulfide bond</keyword>
<feature type="compositionally biased region" description="Low complexity" evidence="4">
    <location>
        <begin position="195"/>
        <end position="208"/>
    </location>
</feature>
<dbReference type="CDD" id="cd18316">
    <property type="entry name" value="BTB_POZ_KCTD-like"/>
    <property type="match status" value="1"/>
</dbReference>
<name>A0A8J5J0Q9_9STRA</name>
<dbReference type="Pfam" id="PF07648">
    <property type="entry name" value="Kazal_2"/>
    <property type="match status" value="2"/>
</dbReference>
<dbReference type="PROSITE" id="PS51465">
    <property type="entry name" value="KAZAL_2"/>
    <property type="match status" value="3"/>
</dbReference>
<dbReference type="EMBL" id="JAENGY010000066">
    <property type="protein sequence ID" value="KAG6975353.1"/>
    <property type="molecule type" value="Genomic_DNA"/>
</dbReference>
<organism evidence="6 7">
    <name type="scientific">Phytophthora aleatoria</name>
    <dbReference type="NCBI Taxonomy" id="2496075"/>
    <lineage>
        <taxon>Eukaryota</taxon>
        <taxon>Sar</taxon>
        <taxon>Stramenopiles</taxon>
        <taxon>Oomycota</taxon>
        <taxon>Peronosporomycetes</taxon>
        <taxon>Peronosporales</taxon>
        <taxon>Peronosporaceae</taxon>
        <taxon>Phytophthora</taxon>
    </lineage>
</organism>
<keyword evidence="7" id="KW-1185">Reference proteome</keyword>
<dbReference type="SMART" id="SM00225">
    <property type="entry name" value="BTB"/>
    <property type="match status" value="1"/>
</dbReference>
<dbReference type="InterPro" id="IPR003131">
    <property type="entry name" value="T1-type_BTB"/>
</dbReference>
<dbReference type="PANTHER" id="PTHR10913">
    <property type="entry name" value="FOLLISTATIN-RELATED"/>
    <property type="match status" value="1"/>
</dbReference>